<gene>
    <name evidence="3" type="primary">LOC110798496</name>
</gene>
<dbReference type="RefSeq" id="XP_056697678.1">
    <property type="nucleotide sequence ID" value="XM_056841700.1"/>
</dbReference>
<feature type="compositionally biased region" description="Basic and acidic residues" evidence="1">
    <location>
        <begin position="251"/>
        <end position="262"/>
    </location>
</feature>
<accession>A0ABM3RPZ7</accession>
<organism evidence="2 3">
    <name type="scientific">Spinacia oleracea</name>
    <name type="common">Spinach</name>
    <dbReference type="NCBI Taxonomy" id="3562"/>
    <lineage>
        <taxon>Eukaryota</taxon>
        <taxon>Viridiplantae</taxon>
        <taxon>Streptophyta</taxon>
        <taxon>Embryophyta</taxon>
        <taxon>Tracheophyta</taxon>
        <taxon>Spermatophyta</taxon>
        <taxon>Magnoliopsida</taxon>
        <taxon>eudicotyledons</taxon>
        <taxon>Gunneridae</taxon>
        <taxon>Pentapetalae</taxon>
        <taxon>Caryophyllales</taxon>
        <taxon>Chenopodiaceae</taxon>
        <taxon>Chenopodioideae</taxon>
        <taxon>Anserineae</taxon>
        <taxon>Spinacia</taxon>
    </lineage>
</organism>
<feature type="region of interest" description="Disordered" evidence="1">
    <location>
        <begin position="187"/>
        <end position="332"/>
    </location>
</feature>
<evidence type="ECO:0000313" key="2">
    <source>
        <dbReference type="Proteomes" id="UP000813463"/>
    </source>
</evidence>
<evidence type="ECO:0000256" key="1">
    <source>
        <dbReference type="SAM" id="MobiDB-lite"/>
    </source>
</evidence>
<dbReference type="Proteomes" id="UP000813463">
    <property type="component" value="Chromosome 4"/>
</dbReference>
<name>A0ABM3RPZ7_SPIOL</name>
<reference evidence="3" key="2">
    <citation type="submission" date="2025-08" db="UniProtKB">
        <authorList>
            <consortium name="RefSeq"/>
        </authorList>
    </citation>
    <scope>IDENTIFICATION</scope>
    <source>
        <tissue evidence="3">Leaf</tissue>
    </source>
</reference>
<feature type="region of interest" description="Disordered" evidence="1">
    <location>
        <begin position="1"/>
        <end position="20"/>
    </location>
</feature>
<keyword evidence="2" id="KW-1185">Reference proteome</keyword>
<proteinExistence type="predicted"/>
<dbReference type="GeneID" id="110798496"/>
<reference evidence="2" key="1">
    <citation type="journal article" date="2021" name="Nat. Commun.">
        <title>Genomic analyses provide insights into spinach domestication and the genetic basis of agronomic traits.</title>
        <authorList>
            <person name="Cai X."/>
            <person name="Sun X."/>
            <person name="Xu C."/>
            <person name="Sun H."/>
            <person name="Wang X."/>
            <person name="Ge C."/>
            <person name="Zhang Z."/>
            <person name="Wang Q."/>
            <person name="Fei Z."/>
            <person name="Jiao C."/>
            <person name="Wang Q."/>
        </authorList>
    </citation>
    <scope>NUCLEOTIDE SEQUENCE [LARGE SCALE GENOMIC DNA]</scope>
    <source>
        <strain evidence="2">cv. Varoflay</strain>
    </source>
</reference>
<sequence>MEKGDEYAIDSANNCENTSKEDHIQYAKNDNAVVSELHTNATEENISKTEKTEKDVAKTTKTVTFGSPTVNEEISKNIVLECDIIRNEDIEEDNRNPERIDGEQEPILQTTSTESTISIQKSVPETEYNRVPQPKERIKHTLIFTTEGVQTTSEVIPIKRGQPPKKVIFKIKGDLHGLKALPTLVYDQRNESEKLDISTENKESEKLEENTKEPQKKENKDEKSHTKEQGEVLVETDNEEIDDEQDDDDDHKEQNENIESKKPRSAPGWENVKKSTCCPMEKKDSGEEEDNAEGDENEETGDDEDENNKIDEDENAENKSENLKSPSRQKVK</sequence>
<feature type="compositionally biased region" description="Acidic residues" evidence="1">
    <location>
        <begin position="286"/>
        <end position="315"/>
    </location>
</feature>
<feature type="compositionally biased region" description="Acidic residues" evidence="1">
    <location>
        <begin position="234"/>
        <end position="250"/>
    </location>
</feature>
<feature type="compositionally biased region" description="Basic and acidic residues" evidence="1">
    <location>
        <begin position="188"/>
        <end position="230"/>
    </location>
</feature>
<protein>
    <submittedName>
        <fullName evidence="3">Uncharacterized protein</fullName>
    </submittedName>
</protein>
<evidence type="ECO:0000313" key="3">
    <source>
        <dbReference type="RefSeq" id="XP_056697678.1"/>
    </source>
</evidence>